<dbReference type="EMBL" id="CAIIXF020000012">
    <property type="protein sequence ID" value="CAH1800344.1"/>
    <property type="molecule type" value="Genomic_DNA"/>
</dbReference>
<accession>A0A8J1YC90</accession>
<dbReference type="InterPro" id="IPR036249">
    <property type="entry name" value="Thioredoxin-like_sf"/>
</dbReference>
<dbReference type="SFLD" id="SFLDG00358">
    <property type="entry name" value="Main_(cytGST)"/>
    <property type="match status" value="1"/>
</dbReference>
<dbReference type="InterPro" id="IPR051369">
    <property type="entry name" value="GST_Theta"/>
</dbReference>
<dbReference type="InterPro" id="IPR010987">
    <property type="entry name" value="Glutathione-S-Trfase_C-like"/>
</dbReference>
<dbReference type="InterPro" id="IPR036282">
    <property type="entry name" value="Glutathione-S-Trfase_C_sf"/>
</dbReference>
<dbReference type="PROSITE" id="PS50404">
    <property type="entry name" value="GST_NTER"/>
    <property type="match status" value="1"/>
</dbReference>
<organism evidence="3 4">
    <name type="scientific">Owenia fusiformis</name>
    <name type="common">Polychaete worm</name>
    <dbReference type="NCBI Taxonomy" id="6347"/>
    <lineage>
        <taxon>Eukaryota</taxon>
        <taxon>Metazoa</taxon>
        <taxon>Spiralia</taxon>
        <taxon>Lophotrochozoa</taxon>
        <taxon>Annelida</taxon>
        <taxon>Polychaeta</taxon>
        <taxon>Sedentaria</taxon>
        <taxon>Canalipalpata</taxon>
        <taxon>Sabellida</taxon>
        <taxon>Oweniida</taxon>
        <taxon>Oweniidae</taxon>
        <taxon>Owenia</taxon>
    </lineage>
</organism>
<evidence type="ECO:0000313" key="4">
    <source>
        <dbReference type="Proteomes" id="UP000749559"/>
    </source>
</evidence>
<dbReference type="PANTHER" id="PTHR43917">
    <property type="match status" value="1"/>
</dbReference>
<keyword evidence="2" id="KW-0963">Cytoplasm</keyword>
<dbReference type="InterPro" id="IPR004045">
    <property type="entry name" value="Glutathione_S-Trfase_N"/>
</dbReference>
<comment type="caution">
    <text evidence="3">The sequence shown here is derived from an EMBL/GenBank/DDBJ whole genome shotgun (WGS) entry which is preliminary data.</text>
</comment>
<dbReference type="GO" id="GO:0006749">
    <property type="term" value="P:glutathione metabolic process"/>
    <property type="evidence" value="ECO:0007669"/>
    <property type="project" value="TreeGrafter"/>
</dbReference>
<keyword evidence="4" id="KW-1185">Reference proteome</keyword>
<dbReference type="Gene3D" id="1.20.1050.10">
    <property type="match status" value="1"/>
</dbReference>
<evidence type="ECO:0000256" key="1">
    <source>
        <dbReference type="ARBA" id="ARBA00004496"/>
    </source>
</evidence>
<evidence type="ECO:0000313" key="3">
    <source>
        <dbReference type="EMBL" id="CAH1800344.1"/>
    </source>
</evidence>
<dbReference type="GO" id="GO:0004364">
    <property type="term" value="F:glutathione transferase activity"/>
    <property type="evidence" value="ECO:0007669"/>
    <property type="project" value="TreeGrafter"/>
</dbReference>
<dbReference type="Pfam" id="PF00043">
    <property type="entry name" value="GST_C"/>
    <property type="match status" value="1"/>
</dbReference>
<name>A0A8J1YC90_OWEFU</name>
<evidence type="ECO:0000256" key="2">
    <source>
        <dbReference type="ARBA" id="ARBA00022490"/>
    </source>
</evidence>
<dbReference type="InterPro" id="IPR040079">
    <property type="entry name" value="Glutathione_S-Trfase"/>
</dbReference>
<protein>
    <submittedName>
        <fullName evidence="3">Uncharacterized protein</fullName>
    </submittedName>
</protein>
<dbReference type="SFLD" id="SFLDS00019">
    <property type="entry name" value="Glutathione_Transferase_(cytos"/>
    <property type="match status" value="1"/>
</dbReference>
<dbReference type="PROSITE" id="PS50405">
    <property type="entry name" value="GST_CTER"/>
    <property type="match status" value="1"/>
</dbReference>
<dbReference type="Proteomes" id="UP000749559">
    <property type="component" value="Unassembled WGS sequence"/>
</dbReference>
<gene>
    <name evidence="3" type="ORF">OFUS_LOCUS24242</name>
</gene>
<comment type="subcellular location">
    <subcellularLocation>
        <location evidence="1">Cytoplasm</location>
    </subcellularLocation>
</comment>
<dbReference type="GO" id="GO:0005737">
    <property type="term" value="C:cytoplasm"/>
    <property type="evidence" value="ECO:0007669"/>
    <property type="project" value="UniProtKB-SubCell"/>
</dbReference>
<reference evidence="3" key="1">
    <citation type="submission" date="2022-03" db="EMBL/GenBank/DDBJ databases">
        <authorList>
            <person name="Martin C."/>
        </authorList>
    </citation>
    <scope>NUCLEOTIDE SEQUENCE</scope>
</reference>
<dbReference type="PANTHER" id="PTHR43917:SF8">
    <property type="entry name" value="GH16740P-RELATED"/>
    <property type="match status" value="1"/>
</dbReference>
<dbReference type="AlphaFoldDB" id="A0A8J1YC90"/>
<dbReference type="SUPFAM" id="SSF47616">
    <property type="entry name" value="GST C-terminal domain-like"/>
    <property type="match status" value="1"/>
</dbReference>
<sequence>MAPIKLHADYRSQPSRAVGVMLMMNKDKIDYEFVLQAFERTPEERAKYQKEISPFGTVPALEVDGLPTILESSAALQYLAELDGVPEHWYPKSAKGRMLVNQYISWHGPNMRKNASGYLEAYFMEPFFMKKTCPEDELEEIKEGFEKMMDRLENYWLKDSEYLAGDEISIADLQCISELVNVEPTDIDMGKERRPKMAAYIQRVKDKLSPVYDTVFKDPMEQFGMGFKMFQRSKQLQNVTKL</sequence>
<dbReference type="OrthoDB" id="6094707at2759"/>
<dbReference type="InterPro" id="IPR004046">
    <property type="entry name" value="GST_C"/>
</dbReference>
<proteinExistence type="predicted"/>
<dbReference type="Pfam" id="PF13409">
    <property type="entry name" value="GST_N_2"/>
    <property type="match status" value="1"/>
</dbReference>
<dbReference type="SUPFAM" id="SSF52833">
    <property type="entry name" value="Thioredoxin-like"/>
    <property type="match status" value="1"/>
</dbReference>
<dbReference type="Gene3D" id="3.40.30.10">
    <property type="entry name" value="Glutaredoxin"/>
    <property type="match status" value="1"/>
</dbReference>